<gene>
    <name evidence="3" type="ORF">K489DRAFT_138471</name>
</gene>
<dbReference type="PANTHER" id="PTHR35043:SF7">
    <property type="entry name" value="TRANSCRIPTION FACTOR DOMAIN-CONTAINING PROTEIN"/>
    <property type="match status" value="1"/>
</dbReference>
<dbReference type="OrthoDB" id="3061561at2759"/>
<proteinExistence type="predicted"/>
<feature type="transmembrane region" description="Helical" evidence="1">
    <location>
        <begin position="412"/>
        <end position="431"/>
    </location>
</feature>
<feature type="transmembrane region" description="Helical" evidence="1">
    <location>
        <begin position="37"/>
        <end position="55"/>
    </location>
</feature>
<feature type="transmembrane region" description="Helical" evidence="1">
    <location>
        <begin position="343"/>
        <end position="361"/>
    </location>
</feature>
<name>A0A6J3LPM2_9PEZI</name>
<feature type="transmembrane region" description="Helical" evidence="1">
    <location>
        <begin position="199"/>
        <end position="219"/>
    </location>
</feature>
<evidence type="ECO:0000313" key="2">
    <source>
        <dbReference type="Proteomes" id="UP000504637"/>
    </source>
</evidence>
<protein>
    <submittedName>
        <fullName evidence="3">Uncharacterized protein</fullName>
    </submittedName>
</protein>
<dbReference type="RefSeq" id="XP_033454922.1">
    <property type="nucleotide sequence ID" value="XM_033599106.1"/>
</dbReference>
<dbReference type="AlphaFoldDB" id="A0A6J3LPM2"/>
<keyword evidence="1" id="KW-0472">Membrane</keyword>
<accession>A0A6J3LPM2</accession>
<organism evidence="3">
    <name type="scientific">Dissoconium aciculare CBS 342.82</name>
    <dbReference type="NCBI Taxonomy" id="1314786"/>
    <lineage>
        <taxon>Eukaryota</taxon>
        <taxon>Fungi</taxon>
        <taxon>Dikarya</taxon>
        <taxon>Ascomycota</taxon>
        <taxon>Pezizomycotina</taxon>
        <taxon>Dothideomycetes</taxon>
        <taxon>Dothideomycetidae</taxon>
        <taxon>Mycosphaerellales</taxon>
        <taxon>Dissoconiaceae</taxon>
        <taxon>Dissoconium</taxon>
    </lineage>
</organism>
<reference evidence="3" key="2">
    <citation type="submission" date="2020-04" db="EMBL/GenBank/DDBJ databases">
        <authorList>
            <consortium name="NCBI Genome Project"/>
        </authorList>
    </citation>
    <scope>NUCLEOTIDE SEQUENCE</scope>
    <source>
        <strain evidence="3">CBS 342.82</strain>
    </source>
</reference>
<keyword evidence="1" id="KW-1133">Transmembrane helix</keyword>
<evidence type="ECO:0000256" key="1">
    <source>
        <dbReference type="SAM" id="Phobius"/>
    </source>
</evidence>
<dbReference type="Proteomes" id="UP000504637">
    <property type="component" value="Unplaced"/>
</dbReference>
<keyword evidence="1" id="KW-0812">Transmembrane</keyword>
<sequence length="450" mass="52036">MNSEYSTTTWQNSTMNSGSDGSTLVGWTLESPGRGTLGLLTTCFVTTSICTWIVIHPRIDDHKKSRIWHKLALWLKTIIAPELIAVEAAQEHMQAQQVIKESAKLIGKQMTLEQAFYVGMFGLRYRTAHGSKVLWPNQFLWLLENNYLRWEDHAEWGFEHEVIKDKSNSDSFAKLFALLQVAGFVGQCLIRAVHNLPLAPLEAMTLGYIPLFAVTYYYWWLKPKDINTPSIIQLEDMRPEVFAEFEALSIDNTFDSEPNLRSRSLRSIWALTPRMFEKQFADKQFRIAQEEYEQKMEDYQLQRLSADHANSTSKPMQLPPEPPRRDSEIVLGHWDPQLYHSKLWPIAILVGISFPALHLISWGAEFPTMVESWLWRVAALTSICGMLIFMQFERVVLHWRDPLMIVKLLSPMLYLVTRMIMLALALAAFRASDPRLYQTYVASSYWVQLI</sequence>
<evidence type="ECO:0000313" key="3">
    <source>
        <dbReference type="RefSeq" id="XP_033454922.1"/>
    </source>
</evidence>
<feature type="transmembrane region" description="Helical" evidence="1">
    <location>
        <begin position="373"/>
        <end position="392"/>
    </location>
</feature>
<reference evidence="3" key="1">
    <citation type="submission" date="2020-01" db="EMBL/GenBank/DDBJ databases">
        <authorList>
            <consortium name="DOE Joint Genome Institute"/>
            <person name="Haridas S."/>
            <person name="Albert R."/>
            <person name="Binder M."/>
            <person name="Bloem J."/>
            <person name="Labutti K."/>
            <person name="Salamov A."/>
            <person name="Andreopoulos B."/>
            <person name="Baker S.E."/>
            <person name="Barry K."/>
            <person name="Bills G."/>
            <person name="Bluhm B.H."/>
            <person name="Cannon C."/>
            <person name="Castanera R."/>
            <person name="Culley D.E."/>
            <person name="Daum C."/>
            <person name="Ezra D."/>
            <person name="Gonzalez J.B."/>
            <person name="Henrissat B."/>
            <person name="Kuo A."/>
            <person name="Liang C."/>
            <person name="Lipzen A."/>
            <person name="Lutzoni F."/>
            <person name="Magnuson J."/>
            <person name="Mondo S."/>
            <person name="Nolan M."/>
            <person name="Ohm R."/>
            <person name="Pangilinan J."/>
            <person name="Park H.-J."/>
            <person name="Ramirez L."/>
            <person name="Alfaro M."/>
            <person name="Sun H."/>
            <person name="Tritt A."/>
            <person name="Yoshinaga Y."/>
            <person name="Zwiers L.-H."/>
            <person name="Turgeon B.G."/>
            <person name="Goodwin S.B."/>
            <person name="Spatafora J.W."/>
            <person name="Crous P.W."/>
            <person name="Grigoriev I.V."/>
        </authorList>
    </citation>
    <scope>NUCLEOTIDE SEQUENCE</scope>
    <source>
        <strain evidence="3">CBS 342.82</strain>
    </source>
</reference>
<reference evidence="3" key="3">
    <citation type="submission" date="2025-08" db="UniProtKB">
        <authorList>
            <consortium name="RefSeq"/>
        </authorList>
    </citation>
    <scope>IDENTIFICATION</scope>
    <source>
        <strain evidence="3">CBS 342.82</strain>
    </source>
</reference>
<dbReference type="GeneID" id="54356905"/>
<keyword evidence="2" id="KW-1185">Reference proteome</keyword>
<dbReference type="PANTHER" id="PTHR35043">
    <property type="entry name" value="TRANSCRIPTION FACTOR DOMAIN-CONTAINING PROTEIN"/>
    <property type="match status" value="1"/>
</dbReference>